<dbReference type="PANTHER" id="PTHR11258:SF13">
    <property type="entry name" value="2'-5'-OLIGOADENYLATE SYNTHASE 1"/>
    <property type="match status" value="1"/>
</dbReference>
<dbReference type="CDD" id="cd05400">
    <property type="entry name" value="NT_2-5OAS_ClassI-CCAase"/>
    <property type="match status" value="1"/>
</dbReference>
<dbReference type="AlphaFoldDB" id="A0A6I8NSG5"/>
<feature type="domain" description="Polymerase nucleotidyl transferase" evidence="3">
    <location>
        <begin position="54"/>
        <end position="107"/>
    </location>
</feature>
<evidence type="ECO:0000256" key="1">
    <source>
        <dbReference type="ARBA" id="ARBA00009526"/>
    </source>
</evidence>
<evidence type="ECO:0000259" key="3">
    <source>
        <dbReference type="Pfam" id="PF01909"/>
    </source>
</evidence>
<keyword evidence="5" id="KW-1185">Reference proteome</keyword>
<dbReference type="InterPro" id="IPR002934">
    <property type="entry name" value="Polymerase_NTP_transf_dom"/>
</dbReference>
<reference evidence="4" key="2">
    <citation type="submission" date="2025-09" db="UniProtKB">
        <authorList>
            <consortium name="Ensembl"/>
        </authorList>
    </citation>
    <scope>IDENTIFICATION</scope>
    <source>
        <strain evidence="4">Glennie</strain>
    </source>
</reference>
<evidence type="ECO:0000256" key="2">
    <source>
        <dbReference type="ARBA" id="ARBA00022884"/>
    </source>
</evidence>
<comment type="similarity">
    <text evidence="1">Belongs to the 2-5A synthase family.</text>
</comment>
<reference evidence="4" key="1">
    <citation type="submission" date="2025-08" db="UniProtKB">
        <authorList>
            <consortium name="Ensembl"/>
        </authorList>
    </citation>
    <scope>IDENTIFICATION</scope>
    <source>
        <strain evidence="4">Glennie</strain>
    </source>
</reference>
<dbReference type="OMA" id="ILLMKHW"/>
<dbReference type="InterPro" id="IPR043519">
    <property type="entry name" value="NT_sf"/>
</dbReference>
<dbReference type="Bgee" id="ENSOANG00000047536">
    <property type="expression patterns" value="Expressed in liver and 8 other cell types or tissues"/>
</dbReference>
<evidence type="ECO:0000313" key="5">
    <source>
        <dbReference type="Proteomes" id="UP000002279"/>
    </source>
</evidence>
<evidence type="ECO:0000313" key="4">
    <source>
        <dbReference type="Ensembl" id="ENSOANP00000043941.1"/>
    </source>
</evidence>
<dbReference type="GO" id="GO:0003723">
    <property type="term" value="F:RNA binding"/>
    <property type="evidence" value="ECO:0007669"/>
    <property type="project" value="UniProtKB-KW"/>
</dbReference>
<dbReference type="Gene3D" id="3.30.460.10">
    <property type="entry name" value="Beta Polymerase, domain 2"/>
    <property type="match status" value="1"/>
</dbReference>
<dbReference type="FunFam" id="3.30.460.10:FF:000007">
    <property type="entry name" value="2'-5'-oligoadenylate synthetase 1"/>
    <property type="match status" value="1"/>
</dbReference>
<dbReference type="Pfam" id="PF01909">
    <property type="entry name" value="NTP_transf_2"/>
    <property type="match status" value="1"/>
</dbReference>
<protein>
    <recommendedName>
        <fullName evidence="3">Polymerase nucleotidyl transferase domain-containing protein</fullName>
    </recommendedName>
</protein>
<dbReference type="GeneTree" id="ENSGT00510000046406"/>
<dbReference type="Proteomes" id="UP000002279">
    <property type="component" value="Unplaced"/>
</dbReference>
<dbReference type="PANTHER" id="PTHR11258">
    <property type="entry name" value="2-5 OLIGOADENYLATE SYNTHETASE"/>
    <property type="match status" value="1"/>
</dbReference>
<dbReference type="GO" id="GO:0016779">
    <property type="term" value="F:nucleotidyltransferase activity"/>
    <property type="evidence" value="ECO:0007669"/>
    <property type="project" value="InterPro"/>
</dbReference>
<name>A0A6I8NSG5_ORNAN</name>
<accession>A0A6I8NSG5</accession>
<keyword evidence="2" id="KW-0694">RNA-binding</keyword>
<sequence>MTVTTAVMDFPGALDGFIERILLPDTQFRLLLRRAVGDICEFLKRSAFLDARPPVRVLKVVKGGSSDKSTSLKGGSDADLVVFVSSLQSYQQQLDDRKEILQEIRKQLKIWGKKQGFQVKFEISKHDNPRVLSFRLIARDDKEWVDFDVLPAYDVLGESPLKKK</sequence>
<dbReference type="InterPro" id="IPR006116">
    <property type="entry name" value="NT_2-5OAS_ClassI-CCAase"/>
</dbReference>
<dbReference type="SUPFAM" id="SSF81301">
    <property type="entry name" value="Nucleotidyltransferase"/>
    <property type="match status" value="1"/>
</dbReference>
<organism evidence="4 5">
    <name type="scientific">Ornithorhynchus anatinus</name>
    <name type="common">Duckbill platypus</name>
    <dbReference type="NCBI Taxonomy" id="9258"/>
    <lineage>
        <taxon>Eukaryota</taxon>
        <taxon>Metazoa</taxon>
        <taxon>Chordata</taxon>
        <taxon>Craniata</taxon>
        <taxon>Vertebrata</taxon>
        <taxon>Euteleostomi</taxon>
        <taxon>Mammalia</taxon>
        <taxon>Monotremata</taxon>
        <taxon>Ornithorhynchidae</taxon>
        <taxon>Ornithorhynchus</taxon>
    </lineage>
</organism>
<dbReference type="Ensembl" id="ENSOANT00000062388.1">
    <property type="protein sequence ID" value="ENSOANP00000043941.1"/>
    <property type="gene ID" value="ENSOANG00000047536.1"/>
</dbReference>
<proteinExistence type="inferred from homology"/>
<dbReference type="InParanoid" id="A0A6I8NSG5"/>
<dbReference type="PROSITE" id="PS50152">
    <property type="entry name" value="25A_SYNTH_3"/>
    <property type="match status" value="1"/>
</dbReference>